<keyword evidence="5 7" id="KW-0472">Membrane</keyword>
<evidence type="ECO:0000313" key="9">
    <source>
        <dbReference type="Proteomes" id="UP000799302"/>
    </source>
</evidence>
<feature type="transmembrane region" description="Helical" evidence="7">
    <location>
        <begin position="181"/>
        <end position="202"/>
    </location>
</feature>
<feature type="transmembrane region" description="Helical" evidence="7">
    <location>
        <begin position="393"/>
        <end position="415"/>
    </location>
</feature>
<feature type="transmembrane region" description="Helical" evidence="7">
    <location>
        <begin position="122"/>
        <end position="141"/>
    </location>
</feature>
<dbReference type="GO" id="GO:0022857">
    <property type="term" value="F:transmembrane transporter activity"/>
    <property type="evidence" value="ECO:0007669"/>
    <property type="project" value="InterPro"/>
</dbReference>
<keyword evidence="3 7" id="KW-0812">Transmembrane</keyword>
<dbReference type="PANTHER" id="PTHR43791">
    <property type="entry name" value="PERMEASE-RELATED"/>
    <property type="match status" value="1"/>
</dbReference>
<feature type="transmembrane region" description="Helical" evidence="7">
    <location>
        <begin position="147"/>
        <end position="169"/>
    </location>
</feature>
<dbReference type="GO" id="GO:0016020">
    <property type="term" value="C:membrane"/>
    <property type="evidence" value="ECO:0007669"/>
    <property type="project" value="UniProtKB-SubCell"/>
</dbReference>
<dbReference type="EMBL" id="MU004232">
    <property type="protein sequence ID" value="KAF2671754.1"/>
    <property type="molecule type" value="Genomic_DNA"/>
</dbReference>
<dbReference type="OrthoDB" id="2985014at2759"/>
<feature type="transmembrane region" description="Helical" evidence="7">
    <location>
        <begin position="453"/>
        <end position="479"/>
    </location>
</feature>
<dbReference type="Gene3D" id="1.20.1250.20">
    <property type="entry name" value="MFS general substrate transporter like domains"/>
    <property type="match status" value="2"/>
</dbReference>
<evidence type="ECO:0000256" key="2">
    <source>
        <dbReference type="ARBA" id="ARBA00022448"/>
    </source>
</evidence>
<feature type="transmembrane region" description="Helical" evidence="7">
    <location>
        <begin position="302"/>
        <end position="323"/>
    </location>
</feature>
<feature type="transmembrane region" description="Helical" evidence="7">
    <location>
        <begin position="214"/>
        <end position="233"/>
    </location>
</feature>
<dbReference type="PANTHER" id="PTHR43791:SF27">
    <property type="entry name" value="TRANSPORTER, PUTATIVE (AFU_ORTHOLOGUE AFUA_2G15730)-RELATED"/>
    <property type="match status" value="1"/>
</dbReference>
<feature type="compositionally biased region" description="Basic and acidic residues" evidence="6">
    <location>
        <begin position="14"/>
        <end position="27"/>
    </location>
</feature>
<evidence type="ECO:0000256" key="4">
    <source>
        <dbReference type="ARBA" id="ARBA00022989"/>
    </source>
</evidence>
<dbReference type="Proteomes" id="UP000799302">
    <property type="component" value="Unassembled WGS sequence"/>
</dbReference>
<organism evidence="8 9">
    <name type="scientific">Microthyrium microscopicum</name>
    <dbReference type="NCBI Taxonomy" id="703497"/>
    <lineage>
        <taxon>Eukaryota</taxon>
        <taxon>Fungi</taxon>
        <taxon>Dikarya</taxon>
        <taxon>Ascomycota</taxon>
        <taxon>Pezizomycotina</taxon>
        <taxon>Dothideomycetes</taxon>
        <taxon>Dothideomycetes incertae sedis</taxon>
        <taxon>Microthyriales</taxon>
        <taxon>Microthyriaceae</taxon>
        <taxon>Microthyrium</taxon>
    </lineage>
</organism>
<name>A0A6A6ULH7_9PEZI</name>
<accession>A0A6A6ULH7</accession>
<feature type="transmembrane region" description="Helical" evidence="7">
    <location>
        <begin position="335"/>
        <end position="354"/>
    </location>
</feature>
<sequence length="518" mass="57218">MATEMSDLSAQGKKFSEKTGEDYRDDAGAASDDGEMDVLEFTPLEKRTLLKKLNWRVVGLISFLYLLSFLDRSNIGNAKIAGLMTDLKLNDEQYGWLLTAFYITYITFEWMALLFKLVRPHVYLTIVVLCWGIIASLQSLTTNFTQILLLRTSLGIAEAAFCGVPFYLSFFFRREELASRIGLFIAAAPLATSCASSIAWVITSLASISPIAPWRLLFLVEGFPSVIVAWYCFHNVADSPGTAWFLTPKEREYAVLRLQEPGSTLGEESHDEKRSNNRKSKSGINFSEIAETLRDPKSYLTAAMYFSCNVAFSSMPVFLPTIIQQMGHTQVMAQALSAPPYLVAFVVVLSVSYISDKRGARSPYIVFFALMASAGYALIVLAGVLGLPNWIRYFGLYPACIGFFTCITLLLAWTLNNQESESKKGTGIAILQFLGQCGPLVGTRLFPATDGPLYVRGMATCSAFMAGVACLALSLRVLLKRENERRINQAMAQDIALGEDVEEPLVGPDRGGPFMNIL</sequence>
<evidence type="ECO:0000256" key="3">
    <source>
        <dbReference type="ARBA" id="ARBA00022692"/>
    </source>
</evidence>
<dbReference type="FunFam" id="1.20.1250.20:FF:000018">
    <property type="entry name" value="MFS transporter permease"/>
    <property type="match status" value="1"/>
</dbReference>
<evidence type="ECO:0000256" key="6">
    <source>
        <dbReference type="SAM" id="MobiDB-lite"/>
    </source>
</evidence>
<keyword evidence="9" id="KW-1185">Reference proteome</keyword>
<dbReference type="AlphaFoldDB" id="A0A6A6ULH7"/>
<dbReference type="InterPro" id="IPR036259">
    <property type="entry name" value="MFS_trans_sf"/>
</dbReference>
<comment type="subcellular location">
    <subcellularLocation>
        <location evidence="1">Membrane</location>
        <topology evidence="1">Multi-pass membrane protein</topology>
    </subcellularLocation>
</comment>
<evidence type="ECO:0000313" key="8">
    <source>
        <dbReference type="EMBL" id="KAF2671754.1"/>
    </source>
</evidence>
<dbReference type="Pfam" id="PF07690">
    <property type="entry name" value="MFS_1"/>
    <property type="match status" value="1"/>
</dbReference>
<feature type="transmembrane region" description="Helical" evidence="7">
    <location>
        <begin position="94"/>
        <end position="115"/>
    </location>
</feature>
<feature type="transmembrane region" description="Helical" evidence="7">
    <location>
        <begin position="427"/>
        <end position="447"/>
    </location>
</feature>
<gene>
    <name evidence="8" type="ORF">BT63DRAFT_422277</name>
</gene>
<dbReference type="InterPro" id="IPR011701">
    <property type="entry name" value="MFS"/>
</dbReference>
<keyword evidence="2" id="KW-0813">Transport</keyword>
<protein>
    <submittedName>
        <fullName evidence="8">MFS transporter</fullName>
    </submittedName>
</protein>
<feature type="transmembrane region" description="Helical" evidence="7">
    <location>
        <begin position="53"/>
        <end position="70"/>
    </location>
</feature>
<proteinExistence type="predicted"/>
<dbReference type="SUPFAM" id="SSF103473">
    <property type="entry name" value="MFS general substrate transporter"/>
    <property type="match status" value="1"/>
</dbReference>
<keyword evidence="4 7" id="KW-1133">Transmembrane helix</keyword>
<dbReference type="FunFam" id="1.20.1250.20:FF:000013">
    <property type="entry name" value="MFS general substrate transporter"/>
    <property type="match status" value="1"/>
</dbReference>
<evidence type="ECO:0000256" key="1">
    <source>
        <dbReference type="ARBA" id="ARBA00004141"/>
    </source>
</evidence>
<feature type="transmembrane region" description="Helical" evidence="7">
    <location>
        <begin position="366"/>
        <end position="387"/>
    </location>
</feature>
<evidence type="ECO:0000256" key="5">
    <source>
        <dbReference type="ARBA" id="ARBA00023136"/>
    </source>
</evidence>
<evidence type="ECO:0000256" key="7">
    <source>
        <dbReference type="SAM" id="Phobius"/>
    </source>
</evidence>
<reference evidence="8" key="1">
    <citation type="journal article" date="2020" name="Stud. Mycol.">
        <title>101 Dothideomycetes genomes: a test case for predicting lifestyles and emergence of pathogens.</title>
        <authorList>
            <person name="Haridas S."/>
            <person name="Albert R."/>
            <person name="Binder M."/>
            <person name="Bloem J."/>
            <person name="Labutti K."/>
            <person name="Salamov A."/>
            <person name="Andreopoulos B."/>
            <person name="Baker S."/>
            <person name="Barry K."/>
            <person name="Bills G."/>
            <person name="Bluhm B."/>
            <person name="Cannon C."/>
            <person name="Castanera R."/>
            <person name="Culley D."/>
            <person name="Daum C."/>
            <person name="Ezra D."/>
            <person name="Gonzalez J."/>
            <person name="Henrissat B."/>
            <person name="Kuo A."/>
            <person name="Liang C."/>
            <person name="Lipzen A."/>
            <person name="Lutzoni F."/>
            <person name="Magnuson J."/>
            <person name="Mondo S."/>
            <person name="Nolan M."/>
            <person name="Ohm R."/>
            <person name="Pangilinan J."/>
            <person name="Park H.-J."/>
            <person name="Ramirez L."/>
            <person name="Alfaro M."/>
            <person name="Sun H."/>
            <person name="Tritt A."/>
            <person name="Yoshinaga Y."/>
            <person name="Zwiers L.-H."/>
            <person name="Turgeon B."/>
            <person name="Goodwin S."/>
            <person name="Spatafora J."/>
            <person name="Crous P."/>
            <person name="Grigoriev I."/>
        </authorList>
    </citation>
    <scope>NUCLEOTIDE SEQUENCE</scope>
    <source>
        <strain evidence="8">CBS 115976</strain>
    </source>
</reference>
<feature type="region of interest" description="Disordered" evidence="6">
    <location>
        <begin position="1"/>
        <end position="29"/>
    </location>
</feature>